<evidence type="ECO:0000313" key="3">
    <source>
        <dbReference type="EMBL" id="MDA3614275.1"/>
    </source>
</evidence>
<comment type="caution">
    <text evidence="3">The sequence shown here is derived from an EMBL/GenBank/DDBJ whole genome shotgun (WGS) entry which is preliminary data.</text>
</comment>
<sequence>MTEYIKGKIIMKLEQIIVFPFIIIGYLAGYLLKNNFKNKRILFLLRNADIGGSTLLHADIVKVLKGEKPVLVFTKKAANNNFLDRFINSGVSMYDISKWVDVKVLHFLNIIYRGILANHINNSSLEKVIGAECLYFYKLLPYLRQNLLRADITHVNQWQHYTIRFLNYIDLRIYSSVGIKKDAVEQYKASGISEMFMNKLKFIEYKTDILEYSEPNNEKLEVIFIGRASEQKRVHLIGRIAEGAFKQKLNLHVSFIGDVSNILPIADFPYCTFYGNVTDKKKLQNLERNSDVLLLTSRFEGLPLVVMEMMALGRVVVSTAVSSIPDYIEDNITGRLIWSNSETEIVEEGINILKDLSERYDVVKSIGINARTFAKERFHPEKFMDEIMKNLGA</sequence>
<dbReference type="InterPro" id="IPR001296">
    <property type="entry name" value="Glyco_trans_1"/>
</dbReference>
<keyword evidence="4" id="KW-1185">Reference proteome</keyword>
<organism evidence="3 4">
    <name type="scientific">Polluticaenibacter yanchengensis</name>
    <dbReference type="NCBI Taxonomy" id="3014562"/>
    <lineage>
        <taxon>Bacteria</taxon>
        <taxon>Pseudomonadati</taxon>
        <taxon>Bacteroidota</taxon>
        <taxon>Chitinophagia</taxon>
        <taxon>Chitinophagales</taxon>
        <taxon>Chitinophagaceae</taxon>
        <taxon>Polluticaenibacter</taxon>
    </lineage>
</organism>
<dbReference type="RefSeq" id="WP_407030603.1">
    <property type="nucleotide sequence ID" value="NZ_JAQGEF010000005.1"/>
</dbReference>
<name>A0ABT4UHF0_9BACT</name>
<evidence type="ECO:0000259" key="2">
    <source>
        <dbReference type="Pfam" id="PF00534"/>
    </source>
</evidence>
<feature type="transmembrane region" description="Helical" evidence="1">
    <location>
        <begin position="12"/>
        <end position="32"/>
    </location>
</feature>
<dbReference type="PANTHER" id="PTHR12526:SF630">
    <property type="entry name" value="GLYCOSYLTRANSFERASE"/>
    <property type="match status" value="1"/>
</dbReference>
<gene>
    <name evidence="3" type="ORF">O3P16_05610</name>
</gene>
<reference evidence="3 4" key="1">
    <citation type="submission" date="2022-12" db="EMBL/GenBank/DDBJ databases">
        <title>Chitinophagaceae gen. sp. nov., a new member of the family Chitinophagaceae, isolated from soil in a chemical factory.</title>
        <authorList>
            <person name="Ke Z."/>
        </authorList>
    </citation>
    <scope>NUCLEOTIDE SEQUENCE [LARGE SCALE GENOMIC DNA]</scope>
    <source>
        <strain evidence="3 4">LY-5</strain>
    </source>
</reference>
<keyword evidence="1" id="KW-1133">Transmembrane helix</keyword>
<dbReference type="EMBL" id="JAQGEF010000005">
    <property type="protein sequence ID" value="MDA3614275.1"/>
    <property type="molecule type" value="Genomic_DNA"/>
</dbReference>
<dbReference type="Gene3D" id="3.40.50.2000">
    <property type="entry name" value="Glycogen Phosphorylase B"/>
    <property type="match status" value="1"/>
</dbReference>
<proteinExistence type="predicted"/>
<feature type="domain" description="Glycosyl transferase family 1" evidence="2">
    <location>
        <begin position="213"/>
        <end position="359"/>
    </location>
</feature>
<dbReference type="Proteomes" id="UP001210231">
    <property type="component" value="Unassembled WGS sequence"/>
</dbReference>
<keyword evidence="1" id="KW-0812">Transmembrane</keyword>
<dbReference type="Pfam" id="PF00534">
    <property type="entry name" value="Glycos_transf_1"/>
    <property type="match status" value="1"/>
</dbReference>
<evidence type="ECO:0000256" key="1">
    <source>
        <dbReference type="SAM" id="Phobius"/>
    </source>
</evidence>
<accession>A0ABT4UHF0</accession>
<dbReference type="SUPFAM" id="SSF53756">
    <property type="entry name" value="UDP-Glycosyltransferase/glycogen phosphorylase"/>
    <property type="match status" value="1"/>
</dbReference>
<dbReference type="PANTHER" id="PTHR12526">
    <property type="entry name" value="GLYCOSYLTRANSFERASE"/>
    <property type="match status" value="1"/>
</dbReference>
<protein>
    <submittedName>
        <fullName evidence="3">Glycosyltransferase family 4 protein</fullName>
    </submittedName>
</protein>
<keyword evidence="1" id="KW-0472">Membrane</keyword>
<dbReference type="CDD" id="cd03801">
    <property type="entry name" value="GT4_PimA-like"/>
    <property type="match status" value="1"/>
</dbReference>
<evidence type="ECO:0000313" key="4">
    <source>
        <dbReference type="Proteomes" id="UP001210231"/>
    </source>
</evidence>